<dbReference type="InterPro" id="IPR036318">
    <property type="entry name" value="FAD-bd_PCMH-like_sf"/>
</dbReference>
<feature type="domain" description="FAD-binding PCMH-type" evidence="7">
    <location>
        <begin position="207"/>
        <end position="380"/>
    </location>
</feature>
<dbReference type="Gene3D" id="1.10.150.120">
    <property type="entry name" value="[2Fe-2S]-binding domain"/>
    <property type="match status" value="1"/>
</dbReference>
<dbReference type="InterPro" id="IPR002346">
    <property type="entry name" value="Mopterin_DH_FAD-bd"/>
</dbReference>
<dbReference type="Gene3D" id="3.10.20.30">
    <property type="match status" value="1"/>
</dbReference>
<evidence type="ECO:0000313" key="9">
    <source>
        <dbReference type="Proteomes" id="UP000246483"/>
    </source>
</evidence>
<keyword evidence="3" id="KW-0274">FAD</keyword>
<dbReference type="InterPro" id="IPR001041">
    <property type="entry name" value="2Fe-2S_ferredoxin-type"/>
</dbReference>
<dbReference type="InterPro" id="IPR016167">
    <property type="entry name" value="FAD-bd_PCMH_sub1"/>
</dbReference>
<dbReference type="PANTHER" id="PTHR45444:SF3">
    <property type="entry name" value="XANTHINE DEHYDROGENASE"/>
    <property type="match status" value="1"/>
</dbReference>
<sequence>MSTTRPLRFLRRGRTVQLNGIAPDRTLLQLLREDLGATGTKEGCGEGDCGACTVVLGSAREGRIHYEAVNSCIRLAHSIDGMALWTVEDLAQDPLIQPADEGAAAAPGGLHPVQQALLHSHATQCGFCTPGFAMSLFSMYQRHVCREGRAIPRALAAEELSGNLCRCTGYRPILEAAGQLHELPRVQVDEPALLRLLASLQAPATPAPAEAPSYLAPTTLQELLAARAAHPEAQVVAGCTDVGLWVTKHHRQFERVLDVTRAHELRQIREQDGALGIGAAVSLTEAFAALVARWPQLARFAARFAGLPVRNAGTLGGNVANGSPIGDSMPLLIALGAEVELASTRGRRRLPLEDLYTGYRTNVMASDELLAFIHVPPPAPGQLLAAYKVSKRFDDDISAVCLVLNLQLEGGTVVRARIGAGGVAATPARARQTEAALAGQPWSEATARRAAAVLQAEFQPISDMRASAHYRREALGALVLRLWREGQGGAAGAALHELAPLVPAEEALP</sequence>
<dbReference type="PROSITE" id="PS00197">
    <property type="entry name" value="2FE2S_FER_1"/>
    <property type="match status" value="1"/>
</dbReference>
<keyword evidence="4" id="KW-0560">Oxidoreductase</keyword>
<protein>
    <submittedName>
        <fullName evidence="8">Xanthine dehydrogenase small subunit</fullName>
    </submittedName>
</protein>
<dbReference type="Gene3D" id="3.30.43.10">
    <property type="entry name" value="Uridine Diphospho-n-acetylenolpyruvylglucosamine Reductase, domain 2"/>
    <property type="match status" value="1"/>
</dbReference>
<dbReference type="Gene3D" id="3.30.390.50">
    <property type="entry name" value="CO dehydrogenase flavoprotein, C-terminal domain"/>
    <property type="match status" value="1"/>
</dbReference>
<dbReference type="SUPFAM" id="SSF54292">
    <property type="entry name" value="2Fe-2S ferredoxin-like"/>
    <property type="match status" value="1"/>
</dbReference>
<dbReference type="Pfam" id="PF03450">
    <property type="entry name" value="CO_deh_flav_C"/>
    <property type="match status" value="1"/>
</dbReference>
<dbReference type="GO" id="GO:0004854">
    <property type="term" value="F:xanthine dehydrogenase activity"/>
    <property type="evidence" value="ECO:0007669"/>
    <property type="project" value="InterPro"/>
</dbReference>
<organism evidence="8 9">
    <name type="scientific">Melaminivora alkalimesophila</name>
    <dbReference type="NCBI Taxonomy" id="1165852"/>
    <lineage>
        <taxon>Bacteria</taxon>
        <taxon>Pseudomonadati</taxon>
        <taxon>Pseudomonadota</taxon>
        <taxon>Betaproteobacteria</taxon>
        <taxon>Burkholderiales</taxon>
        <taxon>Comamonadaceae</taxon>
        <taxon>Melaminivora</taxon>
    </lineage>
</organism>
<reference evidence="8 9" key="1">
    <citation type="submission" date="2018-05" db="EMBL/GenBank/DDBJ databases">
        <title>Genomic Encyclopedia of Type Strains, Phase IV (KMG-IV): sequencing the most valuable type-strain genomes for metagenomic binning, comparative biology and taxonomic classification.</title>
        <authorList>
            <person name="Goeker M."/>
        </authorList>
    </citation>
    <scope>NUCLEOTIDE SEQUENCE [LARGE SCALE GENOMIC DNA]</scope>
    <source>
        <strain evidence="8 9">DSM 26006</strain>
    </source>
</reference>
<dbReference type="InterPro" id="IPR014307">
    <property type="entry name" value="Xanthine_DH_ssu"/>
</dbReference>
<accession>A0A317RFG4</accession>
<dbReference type="AlphaFoldDB" id="A0A317RFG4"/>
<keyword evidence="1" id="KW-0285">Flavoprotein</keyword>
<dbReference type="PROSITE" id="PS51085">
    <property type="entry name" value="2FE2S_FER_2"/>
    <property type="match status" value="1"/>
</dbReference>
<dbReference type="GO" id="GO:0071949">
    <property type="term" value="F:FAD binding"/>
    <property type="evidence" value="ECO:0007669"/>
    <property type="project" value="InterPro"/>
</dbReference>
<dbReference type="PANTHER" id="PTHR45444">
    <property type="entry name" value="XANTHINE DEHYDROGENASE"/>
    <property type="match status" value="1"/>
</dbReference>
<dbReference type="SUPFAM" id="SSF55447">
    <property type="entry name" value="CO dehydrogenase flavoprotein C-terminal domain-like"/>
    <property type="match status" value="1"/>
</dbReference>
<comment type="caution">
    <text evidence="8">The sequence shown here is derived from an EMBL/GenBank/DDBJ whole genome shotgun (WGS) entry which is preliminary data.</text>
</comment>
<dbReference type="PROSITE" id="PS51387">
    <property type="entry name" value="FAD_PCMH"/>
    <property type="match status" value="1"/>
</dbReference>
<dbReference type="InterPro" id="IPR036884">
    <property type="entry name" value="2Fe-2S-bd_dom_sf"/>
</dbReference>
<dbReference type="SUPFAM" id="SSF47741">
    <property type="entry name" value="CO dehydrogenase ISP C-domain like"/>
    <property type="match status" value="1"/>
</dbReference>
<dbReference type="SMART" id="SM01092">
    <property type="entry name" value="CO_deh_flav_C"/>
    <property type="match status" value="1"/>
</dbReference>
<evidence type="ECO:0000256" key="4">
    <source>
        <dbReference type="ARBA" id="ARBA00023002"/>
    </source>
</evidence>
<dbReference type="InterPro" id="IPR016169">
    <property type="entry name" value="FAD-bd_PCMH_sub2"/>
</dbReference>
<evidence type="ECO:0000256" key="3">
    <source>
        <dbReference type="ARBA" id="ARBA00022827"/>
    </source>
</evidence>
<dbReference type="Pfam" id="PF00111">
    <property type="entry name" value="Fer2"/>
    <property type="match status" value="1"/>
</dbReference>
<keyword evidence="5" id="KW-0408">Iron</keyword>
<name>A0A317RFG4_9BURK</name>
<dbReference type="InterPro" id="IPR036683">
    <property type="entry name" value="CO_DH_flav_C_dom_sf"/>
</dbReference>
<dbReference type="CDD" id="cd00207">
    <property type="entry name" value="fer2"/>
    <property type="match status" value="1"/>
</dbReference>
<dbReference type="RefSeq" id="WP_110011933.1">
    <property type="nucleotide sequence ID" value="NZ_QGUB01000001.1"/>
</dbReference>
<dbReference type="InterPro" id="IPR016166">
    <property type="entry name" value="FAD-bd_PCMH"/>
</dbReference>
<dbReference type="InterPro" id="IPR036010">
    <property type="entry name" value="2Fe-2S_ferredoxin-like_sf"/>
</dbReference>
<dbReference type="Pfam" id="PF00941">
    <property type="entry name" value="FAD_binding_5"/>
    <property type="match status" value="1"/>
</dbReference>
<dbReference type="NCBIfam" id="TIGR02963">
    <property type="entry name" value="xanthine_xdhA"/>
    <property type="match status" value="1"/>
</dbReference>
<dbReference type="InterPro" id="IPR012675">
    <property type="entry name" value="Beta-grasp_dom_sf"/>
</dbReference>
<evidence type="ECO:0000256" key="2">
    <source>
        <dbReference type="ARBA" id="ARBA00022723"/>
    </source>
</evidence>
<dbReference type="InterPro" id="IPR012175">
    <property type="entry name" value="Xanth_DH_ssu_bac"/>
</dbReference>
<dbReference type="InterPro" id="IPR016208">
    <property type="entry name" value="Ald_Oxase/xanthine_DH-like"/>
</dbReference>
<evidence type="ECO:0000259" key="7">
    <source>
        <dbReference type="PROSITE" id="PS51387"/>
    </source>
</evidence>
<feature type="domain" description="2Fe-2S ferredoxin-type" evidence="6">
    <location>
        <begin position="5"/>
        <end position="90"/>
    </location>
</feature>
<evidence type="ECO:0000313" key="8">
    <source>
        <dbReference type="EMBL" id="PWW48828.1"/>
    </source>
</evidence>
<evidence type="ECO:0000256" key="1">
    <source>
        <dbReference type="ARBA" id="ARBA00022630"/>
    </source>
</evidence>
<keyword evidence="9" id="KW-1185">Reference proteome</keyword>
<evidence type="ECO:0000256" key="5">
    <source>
        <dbReference type="ARBA" id="ARBA00023004"/>
    </source>
</evidence>
<dbReference type="SUPFAM" id="SSF56176">
    <property type="entry name" value="FAD-binding/transporter-associated domain-like"/>
    <property type="match status" value="1"/>
</dbReference>
<dbReference type="GO" id="GO:0005506">
    <property type="term" value="F:iron ion binding"/>
    <property type="evidence" value="ECO:0007669"/>
    <property type="project" value="InterPro"/>
</dbReference>
<dbReference type="Pfam" id="PF01799">
    <property type="entry name" value="Fer2_2"/>
    <property type="match status" value="1"/>
</dbReference>
<dbReference type="PIRSF" id="PIRSF036557">
    <property type="entry name" value="XdhA_RC"/>
    <property type="match status" value="1"/>
</dbReference>
<dbReference type="Gene3D" id="3.30.465.10">
    <property type="match status" value="1"/>
</dbReference>
<proteinExistence type="predicted"/>
<dbReference type="InterPro" id="IPR006058">
    <property type="entry name" value="2Fe2S_fd_BS"/>
</dbReference>
<gene>
    <name evidence="8" type="ORF">DFR36_101337</name>
</gene>
<dbReference type="InterPro" id="IPR005107">
    <property type="entry name" value="CO_DH_flav_C"/>
</dbReference>
<dbReference type="Proteomes" id="UP000246483">
    <property type="component" value="Unassembled WGS sequence"/>
</dbReference>
<dbReference type="GO" id="GO:0051537">
    <property type="term" value="F:2 iron, 2 sulfur cluster binding"/>
    <property type="evidence" value="ECO:0007669"/>
    <property type="project" value="InterPro"/>
</dbReference>
<dbReference type="InterPro" id="IPR002888">
    <property type="entry name" value="2Fe-2S-bd"/>
</dbReference>
<dbReference type="EMBL" id="QGUB01000001">
    <property type="protein sequence ID" value="PWW48828.1"/>
    <property type="molecule type" value="Genomic_DNA"/>
</dbReference>
<evidence type="ECO:0000259" key="6">
    <source>
        <dbReference type="PROSITE" id="PS51085"/>
    </source>
</evidence>
<dbReference type="OrthoDB" id="9179439at2"/>
<keyword evidence="2" id="KW-0479">Metal-binding</keyword>